<feature type="binding site" evidence="10">
    <location>
        <begin position="149"/>
        <end position="151"/>
    </location>
    <ligand>
        <name>thiamine diphosphate</name>
        <dbReference type="ChEBI" id="CHEBI:58937"/>
    </ligand>
</feature>
<evidence type="ECO:0000256" key="7">
    <source>
        <dbReference type="ARBA" id="ARBA00023052"/>
    </source>
</evidence>
<feature type="binding site" evidence="10">
    <location>
        <position position="191"/>
    </location>
    <ligand>
        <name>thiamine diphosphate</name>
        <dbReference type="ChEBI" id="CHEBI:58937"/>
    </ligand>
</feature>
<feature type="binding site" evidence="10">
    <location>
        <position position="296"/>
    </location>
    <ligand>
        <name>thiamine diphosphate</name>
        <dbReference type="ChEBI" id="CHEBI:58937"/>
    </ligand>
</feature>
<accession>A0AA38HGT1</accession>
<keyword evidence="5 11" id="KW-0479">Metal-binding</keyword>
<comment type="cofactor">
    <cofactor evidence="10">
        <name>thiamine diphosphate</name>
        <dbReference type="ChEBI" id="CHEBI:58937"/>
    </cofactor>
    <text evidence="10">Binds 1 thiamine pyrophosphate per subunit. During the reaction, the substrate forms a covalent intermediate with the cofactor.</text>
</comment>
<dbReference type="GO" id="GO:0046872">
    <property type="term" value="F:metal ion binding"/>
    <property type="evidence" value="ECO:0007669"/>
    <property type="project" value="UniProtKB-KW"/>
</dbReference>
<feature type="compositionally biased region" description="Polar residues" evidence="13">
    <location>
        <begin position="1"/>
        <end position="10"/>
    </location>
</feature>
<evidence type="ECO:0000313" key="16">
    <source>
        <dbReference type="Proteomes" id="UP001164286"/>
    </source>
</evidence>
<organism evidence="15 16">
    <name type="scientific">Dioszegia hungarica</name>
    <dbReference type="NCBI Taxonomy" id="4972"/>
    <lineage>
        <taxon>Eukaryota</taxon>
        <taxon>Fungi</taxon>
        <taxon>Dikarya</taxon>
        <taxon>Basidiomycota</taxon>
        <taxon>Agaricomycotina</taxon>
        <taxon>Tremellomycetes</taxon>
        <taxon>Tremellales</taxon>
        <taxon>Bulleribasidiaceae</taxon>
        <taxon>Dioszegia</taxon>
    </lineage>
</organism>
<comment type="similarity">
    <text evidence="2">Belongs to the transketolase family.</text>
</comment>
<feature type="binding site" evidence="9">
    <location>
        <position position="59"/>
    </location>
    <ligand>
        <name>substrate</name>
    </ligand>
</feature>
<feature type="binding site" evidence="9">
    <location>
        <position position="392"/>
    </location>
    <ligand>
        <name>substrate</name>
    </ligand>
</feature>
<name>A0AA38HGT1_9TREE</name>
<feature type="domain" description="Transketolase-like pyrimidine-binding" evidence="14">
    <location>
        <begin position="389"/>
        <end position="567"/>
    </location>
</feature>
<evidence type="ECO:0000256" key="2">
    <source>
        <dbReference type="ARBA" id="ARBA00007131"/>
    </source>
</evidence>
<feature type="binding site" evidence="9">
    <location>
        <position position="562"/>
    </location>
    <ligand>
        <name>substrate</name>
    </ligand>
</feature>
<comment type="cofactor">
    <cofactor evidence="11">
        <name>Mg(2+)</name>
        <dbReference type="ChEBI" id="CHEBI:18420"/>
    </cofactor>
    <text evidence="11">Binds 1 Mg(2+) ion per subunit. Can also utilize other divalent metal cations, such as Ca(2+), Mn(2+) and Co(2+).</text>
</comment>
<evidence type="ECO:0000256" key="3">
    <source>
        <dbReference type="ARBA" id="ARBA00013152"/>
    </source>
</evidence>
<dbReference type="Pfam" id="PF00456">
    <property type="entry name" value="Transketolase_N"/>
    <property type="match status" value="1"/>
</dbReference>
<dbReference type="GO" id="GO:0005829">
    <property type="term" value="C:cytosol"/>
    <property type="evidence" value="ECO:0007669"/>
    <property type="project" value="TreeGrafter"/>
</dbReference>
<evidence type="ECO:0000256" key="6">
    <source>
        <dbReference type="ARBA" id="ARBA00022842"/>
    </source>
</evidence>
<dbReference type="Gene3D" id="3.40.50.920">
    <property type="match status" value="1"/>
</dbReference>
<evidence type="ECO:0000256" key="10">
    <source>
        <dbReference type="PIRSR" id="PIRSR605478-3"/>
    </source>
</evidence>
<comment type="caution">
    <text evidence="15">The sequence shown here is derived from an EMBL/GenBank/DDBJ whole genome shotgun (WGS) entry which is preliminary data.</text>
</comment>
<dbReference type="CDD" id="cd07033">
    <property type="entry name" value="TPP_PYR_DXS_TK_like"/>
    <property type="match status" value="1"/>
</dbReference>
<keyword evidence="4" id="KW-0808">Transferase</keyword>
<feature type="binding site" evidence="10">
    <location>
        <position position="99"/>
    </location>
    <ligand>
        <name>thiamine diphosphate</name>
        <dbReference type="ChEBI" id="CHEBI:58937"/>
    </ligand>
</feature>
<dbReference type="GO" id="GO:0004802">
    <property type="term" value="F:transketolase activity"/>
    <property type="evidence" value="ECO:0007669"/>
    <property type="project" value="UniProtKB-EC"/>
</dbReference>
<evidence type="ECO:0000256" key="11">
    <source>
        <dbReference type="PIRSR" id="PIRSR605478-4"/>
    </source>
</evidence>
<feature type="binding site" evidence="10">
    <location>
        <position position="479"/>
    </location>
    <ligand>
        <name>thiamine diphosphate</name>
        <dbReference type="ChEBI" id="CHEBI:58937"/>
    </ligand>
</feature>
<gene>
    <name evidence="15" type="ORF">MKK02DRAFT_39586</name>
</gene>
<evidence type="ECO:0000256" key="1">
    <source>
        <dbReference type="ARBA" id="ARBA00001941"/>
    </source>
</evidence>
<dbReference type="FunFam" id="3.40.50.970:FF:000004">
    <property type="entry name" value="Transketolase"/>
    <property type="match status" value="1"/>
</dbReference>
<dbReference type="GO" id="GO:0005634">
    <property type="term" value="C:nucleus"/>
    <property type="evidence" value="ECO:0007669"/>
    <property type="project" value="TreeGrafter"/>
</dbReference>
<keyword evidence="6 11" id="KW-0460">Magnesium</keyword>
<evidence type="ECO:0000256" key="13">
    <source>
        <dbReference type="SAM" id="MobiDB-lite"/>
    </source>
</evidence>
<evidence type="ECO:0000259" key="14">
    <source>
        <dbReference type="SMART" id="SM00861"/>
    </source>
</evidence>
<dbReference type="NCBIfam" id="TIGR00232">
    <property type="entry name" value="tktlase_bact"/>
    <property type="match status" value="1"/>
</dbReference>
<reference evidence="15" key="1">
    <citation type="journal article" date="2022" name="G3 (Bethesda)">
        <title>High quality genome of the basidiomycete yeast Dioszegia hungarica PDD-24b-2 isolated from cloud water.</title>
        <authorList>
            <person name="Jarrige D."/>
            <person name="Haridas S."/>
            <person name="Bleykasten-Grosshans C."/>
            <person name="Joly M."/>
            <person name="Nadalig T."/>
            <person name="Sancelme M."/>
            <person name="Vuilleumier S."/>
            <person name="Grigoriev I.V."/>
            <person name="Amato P."/>
            <person name="Bringel F."/>
        </authorList>
    </citation>
    <scope>NUCLEOTIDE SEQUENCE</scope>
    <source>
        <strain evidence="15">PDD-24b-2</strain>
    </source>
</reference>
<dbReference type="AlphaFoldDB" id="A0AA38HGT1"/>
<comment type="cofactor">
    <cofactor evidence="1">
        <name>Co(2+)</name>
        <dbReference type="ChEBI" id="CHEBI:48828"/>
    </cofactor>
</comment>
<feature type="region of interest" description="Disordered" evidence="13">
    <location>
        <begin position="1"/>
        <end position="31"/>
    </location>
</feature>
<keyword evidence="16" id="KW-1185">Reference proteome</keyword>
<dbReference type="Pfam" id="PF22613">
    <property type="entry name" value="Transketolase_C_1"/>
    <property type="match status" value="1"/>
</dbReference>
<feature type="binding site" evidence="11">
    <location>
        <position position="190"/>
    </location>
    <ligand>
        <name>Mg(2+)</name>
        <dbReference type="ChEBI" id="CHEBI:18420"/>
    </ligand>
</feature>
<dbReference type="SMART" id="SM00861">
    <property type="entry name" value="Transket_pyr"/>
    <property type="match status" value="1"/>
</dbReference>
<evidence type="ECO:0000256" key="5">
    <source>
        <dbReference type="ARBA" id="ARBA00022723"/>
    </source>
</evidence>
<dbReference type="InterPro" id="IPR055152">
    <property type="entry name" value="Transketolase-like_C_2"/>
</dbReference>
<keyword evidence="7 10" id="KW-0786">Thiamine pyrophosphate</keyword>
<dbReference type="InterPro" id="IPR005474">
    <property type="entry name" value="Transketolase_N"/>
</dbReference>
<dbReference type="CDD" id="cd02012">
    <property type="entry name" value="TPP_TK"/>
    <property type="match status" value="1"/>
</dbReference>
<dbReference type="GeneID" id="77729874"/>
<dbReference type="InterPro" id="IPR049557">
    <property type="entry name" value="Transketolase_CS"/>
</dbReference>
<feature type="binding site" evidence="9">
    <location>
        <position position="296"/>
    </location>
    <ligand>
        <name>substrate</name>
    </ligand>
</feature>
<dbReference type="RefSeq" id="XP_052949066.1">
    <property type="nucleotide sequence ID" value="XM_053090669.1"/>
</dbReference>
<dbReference type="EC" id="2.2.1.1" evidence="3"/>
<feature type="binding site" evidence="9">
    <location>
        <position position="511"/>
    </location>
    <ligand>
        <name>substrate</name>
    </ligand>
</feature>
<dbReference type="InterPro" id="IPR005478">
    <property type="entry name" value="Transketolase_bac-like"/>
</dbReference>
<evidence type="ECO:0000313" key="15">
    <source>
        <dbReference type="EMBL" id="KAI9639289.1"/>
    </source>
</evidence>
<evidence type="ECO:0000256" key="4">
    <source>
        <dbReference type="ARBA" id="ARBA00022679"/>
    </source>
</evidence>
<dbReference type="SUPFAM" id="SSF52922">
    <property type="entry name" value="TK C-terminal domain-like"/>
    <property type="match status" value="1"/>
</dbReference>
<dbReference type="EMBL" id="JAKWFO010000001">
    <property type="protein sequence ID" value="KAI9639289.1"/>
    <property type="molecule type" value="Genomic_DNA"/>
</dbReference>
<dbReference type="InterPro" id="IPR033247">
    <property type="entry name" value="Transketolase_fam"/>
</dbReference>
<protein>
    <recommendedName>
        <fullName evidence="3">transketolase</fullName>
        <ecNumber evidence="3">2.2.1.1</ecNumber>
    </recommendedName>
</protein>
<dbReference type="InterPro" id="IPR005475">
    <property type="entry name" value="Transketolase-like_Pyr-bd"/>
</dbReference>
<evidence type="ECO:0000256" key="9">
    <source>
        <dbReference type="PIRSR" id="PIRSR605478-2"/>
    </source>
</evidence>
<dbReference type="GO" id="GO:0006098">
    <property type="term" value="P:pentose-phosphate shunt"/>
    <property type="evidence" value="ECO:0007669"/>
    <property type="project" value="TreeGrafter"/>
</dbReference>
<dbReference type="FunFam" id="3.40.50.920:FF:000012">
    <property type="entry name" value="Transketolase, variant 1"/>
    <property type="match status" value="1"/>
</dbReference>
<feature type="binding site" evidence="9">
    <location>
        <position position="503"/>
    </location>
    <ligand>
        <name>substrate</name>
    </ligand>
</feature>
<proteinExistence type="inferred from homology"/>
<evidence type="ECO:0000256" key="8">
    <source>
        <dbReference type="PIRSR" id="PIRSR605478-1"/>
    </source>
</evidence>
<dbReference type="SUPFAM" id="SSF52518">
    <property type="entry name" value="Thiamin diphosphate-binding fold (THDP-binding)"/>
    <property type="match status" value="2"/>
</dbReference>
<dbReference type="Pfam" id="PF02779">
    <property type="entry name" value="Transket_pyr"/>
    <property type="match status" value="1"/>
</dbReference>
<feature type="binding site" evidence="11">
    <location>
        <position position="222"/>
    </location>
    <ligand>
        <name>Mg(2+)</name>
        <dbReference type="ChEBI" id="CHEBI:18420"/>
    </ligand>
</feature>
<feature type="site" description="Important for catalytic activity" evidence="12">
    <location>
        <position position="296"/>
    </location>
</feature>
<dbReference type="InterPro" id="IPR009014">
    <property type="entry name" value="Transketo_C/PFOR_II"/>
</dbReference>
<dbReference type="PANTHER" id="PTHR43522">
    <property type="entry name" value="TRANSKETOLASE"/>
    <property type="match status" value="1"/>
</dbReference>
<feature type="binding site" evidence="10">
    <location>
        <position position="220"/>
    </location>
    <ligand>
        <name>thiamine diphosphate</name>
        <dbReference type="ChEBI" id="CHEBI:58937"/>
    </ligand>
</feature>
<feature type="binding site" evidence="11">
    <location>
        <position position="220"/>
    </location>
    <ligand>
        <name>Mg(2+)</name>
        <dbReference type="ChEBI" id="CHEBI:18420"/>
    </ligand>
</feature>
<evidence type="ECO:0000256" key="12">
    <source>
        <dbReference type="PIRSR" id="PIRSR605478-5"/>
    </source>
</evidence>
<dbReference type="PROSITE" id="PS00801">
    <property type="entry name" value="TRANSKETOLASE_1"/>
    <property type="match status" value="1"/>
</dbReference>
<dbReference type="InterPro" id="IPR029061">
    <property type="entry name" value="THDP-binding"/>
</dbReference>
<dbReference type="Proteomes" id="UP001164286">
    <property type="component" value="Unassembled WGS sequence"/>
</dbReference>
<dbReference type="Gene3D" id="3.40.50.970">
    <property type="match status" value="2"/>
</dbReference>
<feature type="binding site" evidence="9">
    <location>
        <position position="419"/>
    </location>
    <ligand>
        <name>substrate</name>
    </ligand>
</feature>
<dbReference type="PANTHER" id="PTHR43522:SF6">
    <property type="entry name" value="TRANSKETOLASE-LIKE PYRIMIDINE-BINDING DOMAIN-CONTAINING PROTEIN-RELATED"/>
    <property type="match status" value="1"/>
</dbReference>
<sequence length="728" mass="79270">MSTSNENNVSKNREEAHGQKHVSSPDVPAKNSSVETEQLVINTIRCLAADLCQQFKGGHPGTVMGAAAIGIALWKYEMRYNPLNPSWFGRDRFVLSAGHACLLQYIMLHFSGYDDWTLDAVKSYHAPKLHTIAAGHPEIEFPGVEVTTGPLGQGIANAVGMAMAGKQLGAQYNKEGYPVVDGKIWCMTGDGCIQEGVGQEAISLAGHLGLDNLILVYDNNNITVDGTIDNCFTDDTSAKLRAQNWEVIDVFDGSNNLTDIVAAMDKAKTIKGKPTLINIRTVIGIGAKNQNTGSVHGQALGDEGVTHLKSALGFDPAEKFVIPPIVYEYWEETKGRGEAWEAEWDEMMSKYADAHPEVHAELQQRLSGKLASGWESSLPSKSDLPTDPIPTRKSSGLAFKSVVPSDPTFVAGSADLLESTFVSWDGMTEFQKPSSGLGDYSGRQIRFGIREHAMVAIGNGLAAYHRGMFLPIMSTFFMFWLYAAPAARMTALMGLRWIGIATHDAIGIGEDGPTHQPIALAHFYRALPGLNFIRPADAEEVMGAWILALKDEHHPSLFTLSRQPVPLLPGSDRNKVALGAYAVHGPEDPELCLIATGAEVTRAIETAKLLSPLRVRVVSMPSMAHFDRQPTSYRRSVLPSSALVVAIEAWASFGWARYAHAGCHMHTFGMSAPQETLYDFFGFTPRNLAEKIGKWAERCKGDKPGVGDFEELLLGQVPDHHSPMPYSV</sequence>
<feature type="active site" description="Proton donor" evidence="8">
    <location>
        <position position="451"/>
    </location>
</feature>
<feature type="site" description="Important for catalytic activity" evidence="12">
    <location>
        <position position="59"/>
    </location>
</feature>
<feature type="binding site" evidence="9">
    <location>
        <position position="515"/>
    </location>
    <ligand>
        <name>substrate</name>
    </ligand>
</feature>